<dbReference type="eggNOG" id="COG0517">
    <property type="taxonomic scope" value="Bacteria"/>
</dbReference>
<protein>
    <submittedName>
        <fullName evidence="3">CBS domain containing protein</fullName>
    </submittedName>
</protein>
<dbReference type="PATRIC" id="fig|1121451.3.peg.1272"/>
<dbReference type="KEGG" id="dhy:DESAM_21016"/>
<organism evidence="3 4">
    <name type="scientific">Maridesulfovibrio hydrothermalis AM13 = DSM 14728</name>
    <dbReference type="NCBI Taxonomy" id="1121451"/>
    <lineage>
        <taxon>Bacteria</taxon>
        <taxon>Pseudomonadati</taxon>
        <taxon>Thermodesulfobacteriota</taxon>
        <taxon>Desulfovibrionia</taxon>
        <taxon>Desulfovibrionales</taxon>
        <taxon>Desulfovibrionaceae</taxon>
        <taxon>Maridesulfovibrio</taxon>
    </lineage>
</organism>
<gene>
    <name evidence="3" type="ORF">DESAM_21016</name>
</gene>
<evidence type="ECO:0000313" key="4">
    <source>
        <dbReference type="Proteomes" id="UP000010808"/>
    </source>
</evidence>
<dbReference type="Pfam" id="PF00571">
    <property type="entry name" value="CBS"/>
    <property type="match status" value="1"/>
</dbReference>
<dbReference type="Gene3D" id="3.10.580.10">
    <property type="entry name" value="CBS-domain"/>
    <property type="match status" value="1"/>
</dbReference>
<keyword evidence="1" id="KW-0129">CBS domain</keyword>
<sequence>MKNLKAKDLMIPASEYCRVKKDTTLFDAMQFLVTQSEKKDLSHPHRDLLVEDEDGKVIGKVTMLDIFQHMEPAYFKVADQRHSTALSKDYVQKVYTDFNLWSEPLSSLCQKSSGVEVKEVMHTPKRSELVDEEDSLDKALHAFVLGVHQPLLVQKDGVITGVLRLGDAFEKVRTAILACEI</sequence>
<feature type="domain" description="CBS" evidence="2">
    <location>
        <begin position="10"/>
        <end position="77"/>
    </location>
</feature>
<evidence type="ECO:0000256" key="1">
    <source>
        <dbReference type="PROSITE-ProRule" id="PRU00703"/>
    </source>
</evidence>
<name>L0RAQ5_9BACT</name>
<reference evidence="3 4" key="1">
    <citation type="submission" date="2012-10" db="EMBL/GenBank/DDBJ databases">
        <authorList>
            <person name="Genoscope - CEA"/>
        </authorList>
    </citation>
    <scope>NUCLEOTIDE SEQUENCE [LARGE SCALE GENOMIC DNA]</scope>
    <source>
        <strain evidence="4">AM13 / DSM 14728</strain>
    </source>
</reference>
<dbReference type="HOGENOM" id="CLU_040681_8_0_7"/>
<dbReference type="STRING" id="1121451.DESAM_21016"/>
<dbReference type="OrthoDB" id="5470806at2"/>
<dbReference type="PROSITE" id="PS51371">
    <property type="entry name" value="CBS"/>
    <property type="match status" value="1"/>
</dbReference>
<evidence type="ECO:0000259" key="2">
    <source>
        <dbReference type="PROSITE" id="PS51371"/>
    </source>
</evidence>
<dbReference type="Proteomes" id="UP000010808">
    <property type="component" value="Chromosome"/>
</dbReference>
<dbReference type="RefSeq" id="WP_015335901.1">
    <property type="nucleotide sequence ID" value="NC_020055.1"/>
</dbReference>
<dbReference type="InterPro" id="IPR000644">
    <property type="entry name" value="CBS_dom"/>
</dbReference>
<dbReference type="InterPro" id="IPR046342">
    <property type="entry name" value="CBS_dom_sf"/>
</dbReference>
<dbReference type="AlphaFoldDB" id="L0RAQ5"/>
<accession>L0RAQ5</accession>
<dbReference type="SUPFAM" id="SSF54631">
    <property type="entry name" value="CBS-domain pair"/>
    <property type="match status" value="1"/>
</dbReference>
<keyword evidence="4" id="KW-1185">Reference proteome</keyword>
<dbReference type="EMBL" id="FO203522">
    <property type="protein sequence ID" value="CCO23297.1"/>
    <property type="molecule type" value="Genomic_DNA"/>
</dbReference>
<proteinExistence type="predicted"/>
<evidence type="ECO:0000313" key="3">
    <source>
        <dbReference type="EMBL" id="CCO23297.1"/>
    </source>
</evidence>